<dbReference type="Proteomes" id="UP001210120">
    <property type="component" value="Chromosome"/>
</dbReference>
<proteinExistence type="inferred from homology"/>
<keyword evidence="4" id="KW-0732">Signal</keyword>
<evidence type="ECO:0000313" key="8">
    <source>
        <dbReference type="Proteomes" id="UP001210120"/>
    </source>
</evidence>
<dbReference type="PANTHER" id="PTHR42953">
    <property type="entry name" value="HIGH-AFFINITY ZINC UPTAKE SYSTEM PROTEIN ZNUA-RELATED"/>
    <property type="match status" value="1"/>
</dbReference>
<keyword evidence="8" id="KW-1185">Reference proteome</keyword>
<dbReference type="PRINTS" id="PR00690">
    <property type="entry name" value="ADHESNFAMILY"/>
</dbReference>
<dbReference type="PANTHER" id="PTHR42953:SF1">
    <property type="entry name" value="METAL-BINDING PROTEIN HI_0362-RELATED"/>
    <property type="match status" value="1"/>
</dbReference>
<dbReference type="SUPFAM" id="SSF53807">
    <property type="entry name" value="Helical backbone' metal receptor"/>
    <property type="match status" value="1"/>
</dbReference>
<gene>
    <name evidence="7" type="ORF">O7R10_01970</name>
</gene>
<dbReference type="InterPro" id="IPR006129">
    <property type="entry name" value="AdhesinB"/>
</dbReference>
<evidence type="ECO:0000256" key="5">
    <source>
        <dbReference type="RuleBase" id="RU003512"/>
    </source>
</evidence>
<evidence type="ECO:0000256" key="1">
    <source>
        <dbReference type="ARBA" id="ARBA00004196"/>
    </source>
</evidence>
<evidence type="ECO:0000313" key="7">
    <source>
        <dbReference type="EMBL" id="WBL31653.1"/>
    </source>
</evidence>
<accession>A0ABY7M1S0</accession>
<dbReference type="Gene3D" id="3.40.50.1980">
    <property type="entry name" value="Nitrogenase molybdenum iron protein domain"/>
    <property type="match status" value="2"/>
</dbReference>
<comment type="similarity">
    <text evidence="5">Belongs to the bacterial solute-binding protein 9 family.</text>
</comment>
<feature type="coiled-coil region" evidence="6">
    <location>
        <begin position="158"/>
        <end position="205"/>
    </location>
</feature>
<keyword evidence="2 5" id="KW-0813">Transport</keyword>
<evidence type="ECO:0000256" key="2">
    <source>
        <dbReference type="ARBA" id="ARBA00022448"/>
    </source>
</evidence>
<organism evidence="7 8">
    <name type="scientific">Candidatus Phytoplasma sacchari</name>
    <dbReference type="NCBI Taxonomy" id="2609813"/>
    <lineage>
        <taxon>Bacteria</taxon>
        <taxon>Bacillati</taxon>
        <taxon>Mycoplasmatota</taxon>
        <taxon>Mollicutes</taxon>
        <taxon>Acholeplasmatales</taxon>
        <taxon>Acholeplasmataceae</taxon>
        <taxon>Candidatus Phytoplasma</taxon>
        <taxon>16SrXI (Rice yellow dwarf group)</taxon>
    </lineage>
</organism>
<protein>
    <submittedName>
        <fullName evidence="7">Zinc ABC transporter substrate-binding protein</fullName>
    </submittedName>
</protein>
<sequence length="339" mass="39458">MLMLTFLILYILIYASYSDIGKINYPKKDKVIVTTTTMLNDLTNHIIGNVDLIENKYHKIENIRSYSLMGYGIDPHNYKTKLSDRKKIKNADLVIVNGLHLESKMIESLKILSEDSDNSEKFILATSDIDKKDIRIDEETSQEDPHIWFSIDLWQQVLKKLKNNIIEILESKDRIKAEYNFKLYNDELEELKKYFQKKINELNHKCNTLMLVTAHDAFSYLAYKNNVNFELRSIQGISTQTETSISDINNLADELAKKKVKAIFTESSISHKSLDSLKEAVLMKGHNIKISEEELFSDSLGIDNNYFEFFDYNPVKKYKLSSYIGTFLHNLHTIEKELL</sequence>
<keyword evidence="3" id="KW-0479">Metal-binding</keyword>
<dbReference type="InterPro" id="IPR006127">
    <property type="entry name" value="ZnuA-like"/>
</dbReference>
<comment type="subcellular location">
    <subcellularLocation>
        <location evidence="1">Cell envelope</location>
    </subcellularLocation>
</comment>
<evidence type="ECO:0000256" key="6">
    <source>
        <dbReference type="SAM" id="Coils"/>
    </source>
</evidence>
<dbReference type="InterPro" id="IPR050492">
    <property type="entry name" value="Bact_metal-bind_prot9"/>
</dbReference>
<dbReference type="InterPro" id="IPR006128">
    <property type="entry name" value="Lipoprotein_PsaA-like"/>
</dbReference>
<keyword evidence="6" id="KW-0175">Coiled coil</keyword>
<evidence type="ECO:0000256" key="4">
    <source>
        <dbReference type="ARBA" id="ARBA00022729"/>
    </source>
</evidence>
<evidence type="ECO:0000256" key="3">
    <source>
        <dbReference type="ARBA" id="ARBA00022723"/>
    </source>
</evidence>
<reference evidence="7" key="1">
    <citation type="submission" date="2022-12" db="EMBL/GenBank/DDBJ databases">
        <title>Genomic Characterization of Candidatus Phytoplasma sacchari in China.</title>
        <authorList>
            <person name="Zhang R.-Y."/>
        </authorList>
    </citation>
    <scope>NUCLEOTIDE SEQUENCE [LARGE SCALE GENOMIC DNA]</scope>
    <source>
        <strain evidence="7">SCWL1</strain>
    </source>
</reference>
<name>A0ABY7M1S0_9MOLU</name>
<dbReference type="Pfam" id="PF01297">
    <property type="entry name" value="ZnuA"/>
    <property type="match status" value="1"/>
</dbReference>
<dbReference type="PRINTS" id="PR00691">
    <property type="entry name" value="ADHESINB"/>
</dbReference>
<dbReference type="EMBL" id="CP115156">
    <property type="protein sequence ID" value="WBL31653.1"/>
    <property type="molecule type" value="Genomic_DNA"/>
</dbReference>